<dbReference type="EMBL" id="MU003799">
    <property type="protein sequence ID" value="KAF2720472.1"/>
    <property type="molecule type" value="Genomic_DNA"/>
</dbReference>
<gene>
    <name evidence="2" type="ORF">K431DRAFT_313325</name>
</gene>
<proteinExistence type="predicted"/>
<sequence>MADGYSCHRFNLLFSACVKHVYEGKARKRQFEAQFTNASLRGLPLNEEELRTSLSDLHGLSNVTVEQSPQPLRALYFRIPQESVVALKKELNTLPSSTNYETTVAFLWRSMLKARTSLGHVKPSMTSTLHHAVNIRGKKSDGQAPVSYTGNALGHCRCDGVEISSLLAADGLKTAASALRSSIDGTDIDQVRKSLAGMIALGPNSILFTIMRSRSTDFMVSSTQQLRNHEDYDFRFGFPQGCIGAAAPWDGFVRIMPSPPGSGIACVLTVQETIADELQREDEFSSHVTLLDAQPVGYGYMYKAAKRTAKL</sequence>
<dbReference type="PANTHER" id="PTHR31896:SF64">
    <property type="entry name" value="TRICHOTHECENE 3-O-ACETYLTRANSFERASE"/>
    <property type="match status" value="1"/>
</dbReference>
<evidence type="ECO:0000313" key="2">
    <source>
        <dbReference type="EMBL" id="KAF2720472.1"/>
    </source>
</evidence>
<protein>
    <submittedName>
        <fullName evidence="2">Uncharacterized protein</fullName>
    </submittedName>
</protein>
<dbReference type="Gene3D" id="3.30.559.10">
    <property type="entry name" value="Chloramphenicol acetyltransferase-like domain"/>
    <property type="match status" value="1"/>
</dbReference>
<dbReference type="InterPro" id="IPR051283">
    <property type="entry name" value="Sec_Metabolite_Acyltrans"/>
</dbReference>
<dbReference type="AlphaFoldDB" id="A0A9P4Q9D6"/>
<dbReference type="Pfam" id="PF02458">
    <property type="entry name" value="Transferase"/>
    <property type="match status" value="1"/>
</dbReference>
<name>A0A9P4Q9D6_9PEZI</name>
<dbReference type="PANTHER" id="PTHR31896">
    <property type="entry name" value="FAMILY REGULATORY PROTEIN, PUTATIVE (AFU_ORTHOLOGUE AFUA_3G14730)-RELATED"/>
    <property type="match status" value="1"/>
</dbReference>
<keyword evidence="1" id="KW-0808">Transferase</keyword>
<keyword evidence="3" id="KW-1185">Reference proteome</keyword>
<reference evidence="2" key="1">
    <citation type="journal article" date="2020" name="Stud. Mycol.">
        <title>101 Dothideomycetes genomes: a test case for predicting lifestyles and emergence of pathogens.</title>
        <authorList>
            <person name="Haridas S."/>
            <person name="Albert R."/>
            <person name="Binder M."/>
            <person name="Bloem J."/>
            <person name="Labutti K."/>
            <person name="Salamov A."/>
            <person name="Andreopoulos B."/>
            <person name="Baker S."/>
            <person name="Barry K."/>
            <person name="Bills G."/>
            <person name="Bluhm B."/>
            <person name="Cannon C."/>
            <person name="Castanera R."/>
            <person name="Culley D."/>
            <person name="Daum C."/>
            <person name="Ezra D."/>
            <person name="Gonzalez J."/>
            <person name="Henrissat B."/>
            <person name="Kuo A."/>
            <person name="Liang C."/>
            <person name="Lipzen A."/>
            <person name="Lutzoni F."/>
            <person name="Magnuson J."/>
            <person name="Mondo S."/>
            <person name="Nolan M."/>
            <person name="Ohm R."/>
            <person name="Pangilinan J."/>
            <person name="Park H.-J."/>
            <person name="Ramirez L."/>
            <person name="Alfaro M."/>
            <person name="Sun H."/>
            <person name="Tritt A."/>
            <person name="Yoshinaga Y."/>
            <person name="Zwiers L.-H."/>
            <person name="Turgeon B."/>
            <person name="Goodwin S."/>
            <person name="Spatafora J."/>
            <person name="Crous P."/>
            <person name="Grigoriev I."/>
        </authorList>
    </citation>
    <scope>NUCLEOTIDE SEQUENCE</scope>
    <source>
        <strain evidence="2">CBS 116435</strain>
    </source>
</reference>
<dbReference type="InterPro" id="IPR023213">
    <property type="entry name" value="CAT-like_dom_sf"/>
</dbReference>
<dbReference type="Proteomes" id="UP000799441">
    <property type="component" value="Unassembled WGS sequence"/>
</dbReference>
<comment type="caution">
    <text evidence="2">The sequence shown here is derived from an EMBL/GenBank/DDBJ whole genome shotgun (WGS) entry which is preliminary data.</text>
</comment>
<dbReference type="GO" id="GO:0016740">
    <property type="term" value="F:transferase activity"/>
    <property type="evidence" value="ECO:0007669"/>
    <property type="project" value="UniProtKB-KW"/>
</dbReference>
<evidence type="ECO:0000256" key="1">
    <source>
        <dbReference type="ARBA" id="ARBA00022679"/>
    </source>
</evidence>
<dbReference type="OrthoDB" id="1862401at2759"/>
<accession>A0A9P4Q9D6</accession>
<evidence type="ECO:0000313" key="3">
    <source>
        <dbReference type="Proteomes" id="UP000799441"/>
    </source>
</evidence>
<organism evidence="2 3">
    <name type="scientific">Polychaeton citri CBS 116435</name>
    <dbReference type="NCBI Taxonomy" id="1314669"/>
    <lineage>
        <taxon>Eukaryota</taxon>
        <taxon>Fungi</taxon>
        <taxon>Dikarya</taxon>
        <taxon>Ascomycota</taxon>
        <taxon>Pezizomycotina</taxon>
        <taxon>Dothideomycetes</taxon>
        <taxon>Dothideomycetidae</taxon>
        <taxon>Capnodiales</taxon>
        <taxon>Capnodiaceae</taxon>
        <taxon>Polychaeton</taxon>
    </lineage>
</organism>